<name>A0A450WQ20_9GAMM</name>
<sequence>MDRNDRYVRLYPVPFRDLENSRRFKKYQWVRLKVQQRNSDSRPESYAPNYDTLEVISEPLSTDDAWRERREIVLSRVAESLCDIQDAQKRDGASLGIFKPAEIIDFDWEPDEQQEWTDTEQARLAQQDLFMTREKKLLEKIPYTFRYRFRCADCRVNEPHHMKVVDWELAQMYRKLRRESESIDDCLTKIRDKWLVQICDSQKYDTYFFVGNMRQFPQSFLVLGVFWPPREVQMRLF</sequence>
<dbReference type="AlphaFoldDB" id="A0A450WQ20"/>
<organism evidence="1">
    <name type="scientific">Candidatus Kentrum sp. LPFa</name>
    <dbReference type="NCBI Taxonomy" id="2126335"/>
    <lineage>
        <taxon>Bacteria</taxon>
        <taxon>Pseudomonadati</taxon>
        <taxon>Pseudomonadota</taxon>
        <taxon>Gammaproteobacteria</taxon>
        <taxon>Candidatus Kentrum</taxon>
    </lineage>
</organism>
<evidence type="ECO:0000313" key="1">
    <source>
        <dbReference type="EMBL" id="VFK19110.1"/>
    </source>
</evidence>
<protein>
    <submittedName>
        <fullName evidence="1">Uncharacterized protein</fullName>
    </submittedName>
</protein>
<reference evidence="1" key="1">
    <citation type="submission" date="2019-02" db="EMBL/GenBank/DDBJ databases">
        <authorList>
            <person name="Gruber-Vodicka R. H."/>
            <person name="Seah K. B. B."/>
        </authorList>
    </citation>
    <scope>NUCLEOTIDE SEQUENCE</scope>
    <source>
        <strain evidence="1">BECK_S313</strain>
    </source>
</reference>
<accession>A0A450WQ20</accession>
<gene>
    <name evidence="1" type="ORF">BECKLPF1236B_GA0070989_11615</name>
</gene>
<dbReference type="EMBL" id="CAADFK010000161">
    <property type="protein sequence ID" value="VFK19110.1"/>
    <property type="molecule type" value="Genomic_DNA"/>
</dbReference>
<proteinExistence type="predicted"/>